<dbReference type="eggNOG" id="KOG1385">
    <property type="taxonomic scope" value="Eukaryota"/>
</dbReference>
<name>A0A1U7W2I9_NICSY</name>
<evidence type="ECO:0000313" key="4">
    <source>
        <dbReference type="RefSeq" id="XP_009768839.1"/>
    </source>
</evidence>
<protein>
    <submittedName>
        <fullName evidence="4">Apyrase-like</fullName>
    </submittedName>
</protein>
<evidence type="ECO:0000256" key="2">
    <source>
        <dbReference type="ARBA" id="ARBA00022801"/>
    </source>
</evidence>
<dbReference type="PANTHER" id="PTHR11782:SF87">
    <property type="entry name" value="APYRASE"/>
    <property type="match status" value="1"/>
</dbReference>
<gene>
    <name evidence="4" type="primary">LOC104219799</name>
</gene>
<dbReference type="Proteomes" id="UP000189701">
    <property type="component" value="Unplaced"/>
</dbReference>
<dbReference type="RefSeq" id="XP_009768839.1">
    <property type="nucleotide sequence ID" value="XM_009770537.1"/>
</dbReference>
<keyword evidence="3" id="KW-1185">Reference proteome</keyword>
<sequence length="245" mass="27320">MPKSLPLPCRLPISFVRGLTYAISIEQFENAPQNEDGEPYVQEKHLMSKDYNLYVHRASFCFFQGYYSYGGVNYKVKAPPSGTSLKKCRRLTRKALKIRAPCNYKNCTFNGVWNGGGGAGTKTVHVSSAFYGVGAQVGIVDSKFPSAIAKPIQYLNAAKVVCKTKAAEIKSIFPNTQDRNIPYLCIDLVYDYTLLVDGFGLNPYKDIIVMRDVKYKNYLVRAAWPLGCAIDLVSSSSKKTRISSY</sequence>
<dbReference type="PANTHER" id="PTHR11782">
    <property type="entry name" value="ADENOSINE/GUANOSINE DIPHOSPHATASE"/>
    <property type="match status" value="1"/>
</dbReference>
<dbReference type="GO" id="GO:0009134">
    <property type="term" value="P:nucleoside diphosphate catabolic process"/>
    <property type="evidence" value="ECO:0007669"/>
    <property type="project" value="TreeGrafter"/>
</dbReference>
<dbReference type="GO" id="GO:0016020">
    <property type="term" value="C:membrane"/>
    <property type="evidence" value="ECO:0007669"/>
    <property type="project" value="TreeGrafter"/>
</dbReference>
<dbReference type="InterPro" id="IPR000407">
    <property type="entry name" value="GDA1_CD39_NTPase"/>
</dbReference>
<dbReference type="Pfam" id="PF01150">
    <property type="entry name" value="GDA1_CD39"/>
    <property type="match status" value="1"/>
</dbReference>
<reference evidence="4" key="2">
    <citation type="submission" date="2025-08" db="UniProtKB">
        <authorList>
            <consortium name="RefSeq"/>
        </authorList>
    </citation>
    <scope>IDENTIFICATION</scope>
    <source>
        <tissue evidence="4">Leaf</tissue>
    </source>
</reference>
<comment type="similarity">
    <text evidence="1">Belongs to the GDA1/CD39 NTPase family.</text>
</comment>
<dbReference type="Gene3D" id="3.30.420.150">
    <property type="entry name" value="Exopolyphosphatase. Domain 2"/>
    <property type="match status" value="1"/>
</dbReference>
<evidence type="ECO:0000313" key="3">
    <source>
        <dbReference type="Proteomes" id="UP000189701"/>
    </source>
</evidence>
<proteinExistence type="inferred from homology"/>
<evidence type="ECO:0000256" key="1">
    <source>
        <dbReference type="ARBA" id="ARBA00009283"/>
    </source>
</evidence>
<organism evidence="3 4">
    <name type="scientific">Nicotiana sylvestris</name>
    <name type="common">Wood tobacco</name>
    <name type="synonym">South American tobacco</name>
    <dbReference type="NCBI Taxonomy" id="4096"/>
    <lineage>
        <taxon>Eukaryota</taxon>
        <taxon>Viridiplantae</taxon>
        <taxon>Streptophyta</taxon>
        <taxon>Embryophyta</taxon>
        <taxon>Tracheophyta</taxon>
        <taxon>Spermatophyta</taxon>
        <taxon>Magnoliopsida</taxon>
        <taxon>eudicotyledons</taxon>
        <taxon>Gunneridae</taxon>
        <taxon>Pentapetalae</taxon>
        <taxon>asterids</taxon>
        <taxon>lamiids</taxon>
        <taxon>Solanales</taxon>
        <taxon>Solanaceae</taxon>
        <taxon>Nicotianoideae</taxon>
        <taxon>Nicotianeae</taxon>
        <taxon>Nicotiana</taxon>
    </lineage>
</organism>
<dbReference type="STRING" id="4096.A0A1U7W2I9"/>
<dbReference type="GO" id="GO:0017110">
    <property type="term" value="F:nucleoside diphosphate phosphatase activity"/>
    <property type="evidence" value="ECO:0007669"/>
    <property type="project" value="TreeGrafter"/>
</dbReference>
<accession>A0A1U7W2I9</accession>
<dbReference type="AlphaFoldDB" id="A0A1U7W2I9"/>
<reference evidence="3" key="1">
    <citation type="journal article" date="2013" name="Genome Biol.">
        <title>Reference genomes and transcriptomes of Nicotiana sylvestris and Nicotiana tomentosiformis.</title>
        <authorList>
            <person name="Sierro N."/>
            <person name="Battey J.N."/>
            <person name="Ouadi S."/>
            <person name="Bovet L."/>
            <person name="Goepfert S."/>
            <person name="Bakaher N."/>
            <person name="Peitsch M.C."/>
            <person name="Ivanov N.V."/>
        </authorList>
    </citation>
    <scope>NUCLEOTIDE SEQUENCE [LARGE SCALE GENOMIC DNA]</scope>
</reference>
<keyword evidence="2" id="KW-0378">Hydrolase</keyword>